<evidence type="ECO:0000256" key="2">
    <source>
        <dbReference type="ARBA" id="ARBA00022694"/>
    </source>
</evidence>
<keyword evidence="3" id="KW-0413">Isomerase</keyword>
<dbReference type="InterPro" id="IPR020094">
    <property type="entry name" value="TruA/RsuA/RluB/E/F_N"/>
</dbReference>
<proteinExistence type="inferred from homology"/>
<evidence type="ECO:0000313" key="10">
    <source>
        <dbReference type="Proteomes" id="UP000323386"/>
    </source>
</evidence>
<evidence type="ECO:0000256" key="5">
    <source>
        <dbReference type="PIRSR" id="PIRSR641708-1"/>
    </source>
</evidence>
<comment type="similarity">
    <text evidence="1">Belongs to the tRNA pseudouridine synthase TruA family.</text>
</comment>
<dbReference type="SUPFAM" id="SSF55120">
    <property type="entry name" value="Pseudouridine synthase"/>
    <property type="match status" value="1"/>
</dbReference>
<dbReference type="GO" id="GO:0009982">
    <property type="term" value="F:pseudouridine synthase activity"/>
    <property type="evidence" value="ECO:0007669"/>
    <property type="project" value="InterPro"/>
</dbReference>
<dbReference type="GO" id="GO:0031119">
    <property type="term" value="P:tRNA pseudouridine synthesis"/>
    <property type="evidence" value="ECO:0007669"/>
    <property type="project" value="InterPro"/>
</dbReference>
<feature type="compositionally biased region" description="Polar residues" evidence="7">
    <location>
        <begin position="250"/>
        <end position="261"/>
    </location>
</feature>
<dbReference type="InterPro" id="IPR020097">
    <property type="entry name" value="PsdUridine_synth_TruA_a/b_dom"/>
</dbReference>
<sequence length="887" mass="95260">MEARQLGGGQTRPGGARQGSDAKPGPSRLGQASLPSASGLPVIFFPKKTRAVRQAGRQGRRADRPDGGQKSEAGPARTAGIPASPLSLPLHHHHHPPRSFHSATAFRNTQRIRRHTGTIHCRRTLLAALLGHHSAPVRSSLVASVRIAAPRYSLSTFTTATATATAAAAVRPRPALSTRHLPPRCRSFTTQRPAQSSDATHTGCHADHTDAHPPHPHPSTSQWYAALGLFPGQRKSFADTFGLVRPSPTPVQATMSDQPQNDATIAKQEPVQDAALPPAPSSTMPEDPAASAASAAPKRALEEDAAAPAGDAGTAPAEATTSSAAGGAGGEAKRVKIEEAQQPDRRDRKGRGGSRSGNDRNTERRDRRGTRDAGAEAGGEAAGDEAANGAEVRLPKRKVAVKFGYCGIGYSGLQINPGVKTIEGDVFDAFCQAGAVSKDNAVNPNKVGLQRAARTDRGVHAAGNLLSLKLILEPPGLAQEGKTLVERVNELLPPIIRVWGITRVQNAFNARTSCDSRMYEYLLPTYVFLPPKPGSAMWKMVDAINREEKAKTGADAPALSDVLDHPFWREHGTADDFSTDIKAKKAWRMPASQVEHVRALMAKYSGSHNFHNFTIDKEFRDRAAQRFMKALHVSEPKMVNGTEWISIKFHGQSFMYHQIRKMIGLVVLVGRTNAPASLIPETFGPARIHIPKAPGLGLLLEEPLFGGYNQRVEHSNRKLDNLVSSNAKKGVAAANNPEDEKRDAVEFDSHKSEMEAFKQQYIYDRIMLTEEETSEFGKWLNYLDVFQGPDFEYLNPKGVIPQSAILKVGELRRAPGGQLKGSFGGGTVAPTNGAKANPPAETAATTTTTTTDAAAAGEEGAAIDGSDDDDDDERAFLNSKDRAEYEG</sequence>
<dbReference type="PANTHER" id="PTHR11142">
    <property type="entry name" value="PSEUDOURIDYLATE SYNTHASE"/>
    <property type="match status" value="1"/>
</dbReference>
<feature type="compositionally biased region" description="Basic and acidic residues" evidence="7">
    <location>
        <begin position="331"/>
        <end position="347"/>
    </location>
</feature>
<evidence type="ECO:0000256" key="4">
    <source>
        <dbReference type="ARBA" id="ARBA00036943"/>
    </source>
</evidence>
<dbReference type="GO" id="GO:0005634">
    <property type="term" value="C:nucleus"/>
    <property type="evidence" value="ECO:0007669"/>
    <property type="project" value="TreeGrafter"/>
</dbReference>
<evidence type="ECO:0000256" key="6">
    <source>
        <dbReference type="PIRSR" id="PIRSR641708-2"/>
    </source>
</evidence>
<dbReference type="Gene3D" id="3.30.70.580">
    <property type="entry name" value="Pseudouridine synthase I, catalytic domain, N-terminal subdomain"/>
    <property type="match status" value="1"/>
</dbReference>
<dbReference type="NCBIfam" id="TIGR00071">
    <property type="entry name" value="hisT_truA"/>
    <property type="match status" value="1"/>
</dbReference>
<feature type="compositionally biased region" description="Gly residues" evidence="7">
    <location>
        <begin position="1"/>
        <end position="12"/>
    </location>
</feature>
<feature type="region of interest" description="Disordered" evidence="7">
    <location>
        <begin position="164"/>
        <end position="222"/>
    </location>
</feature>
<keyword evidence="10" id="KW-1185">Reference proteome</keyword>
<gene>
    <name evidence="9" type="ORF">PSFLO_07482</name>
</gene>
<evidence type="ECO:0000259" key="8">
    <source>
        <dbReference type="Pfam" id="PF01416"/>
    </source>
</evidence>
<name>A0A5C3FF42_9BASI</name>
<evidence type="ECO:0000256" key="3">
    <source>
        <dbReference type="ARBA" id="ARBA00023235"/>
    </source>
</evidence>
<dbReference type="PANTHER" id="PTHR11142:SF4">
    <property type="entry name" value="PSEUDOURIDYLATE SYNTHASE 1 HOMOLOG"/>
    <property type="match status" value="1"/>
</dbReference>
<comment type="catalytic activity">
    <reaction evidence="4">
        <text>a uridine in tRNA = a pseudouridine in tRNA</text>
        <dbReference type="Rhea" id="RHEA:54572"/>
        <dbReference type="Rhea" id="RHEA-COMP:13339"/>
        <dbReference type="Rhea" id="RHEA-COMP:13934"/>
        <dbReference type="ChEBI" id="CHEBI:65314"/>
        <dbReference type="ChEBI" id="CHEBI:65315"/>
    </reaction>
</comment>
<dbReference type="EMBL" id="OOIP01000035">
    <property type="protein sequence ID" value="SPO41999.1"/>
    <property type="molecule type" value="Genomic_DNA"/>
</dbReference>
<organism evidence="9 10">
    <name type="scientific">Pseudozyma flocculosa</name>
    <dbReference type="NCBI Taxonomy" id="84751"/>
    <lineage>
        <taxon>Eukaryota</taxon>
        <taxon>Fungi</taxon>
        <taxon>Dikarya</taxon>
        <taxon>Basidiomycota</taxon>
        <taxon>Ustilaginomycotina</taxon>
        <taxon>Ustilaginomycetes</taxon>
        <taxon>Ustilaginales</taxon>
        <taxon>Ustilaginaceae</taxon>
        <taxon>Pseudozyma</taxon>
    </lineage>
</organism>
<dbReference type="InterPro" id="IPR001406">
    <property type="entry name" value="PsdUridine_synth_TruA"/>
</dbReference>
<dbReference type="CDD" id="cd02568">
    <property type="entry name" value="PseudoU_synth_PUS1_PUS2"/>
    <property type="match status" value="1"/>
</dbReference>
<dbReference type="GO" id="GO:1990481">
    <property type="term" value="P:mRNA pseudouridine synthesis"/>
    <property type="evidence" value="ECO:0007669"/>
    <property type="project" value="TreeGrafter"/>
</dbReference>
<dbReference type="InterPro" id="IPR020103">
    <property type="entry name" value="PsdUridine_synth_cat_dom_sf"/>
</dbReference>
<feature type="binding site" evidence="6">
    <location>
        <position position="519"/>
    </location>
    <ligand>
        <name>substrate</name>
    </ligand>
</feature>
<dbReference type="InterPro" id="IPR041708">
    <property type="entry name" value="PUS1/PUS2-like"/>
</dbReference>
<dbReference type="Proteomes" id="UP000323386">
    <property type="component" value="Unassembled WGS sequence"/>
</dbReference>
<feature type="region of interest" description="Disordered" evidence="7">
    <location>
        <begin position="240"/>
        <end position="261"/>
    </location>
</feature>
<dbReference type="InterPro" id="IPR020095">
    <property type="entry name" value="PsdUridine_synth_TruA_C"/>
</dbReference>
<feature type="compositionally biased region" description="Polar residues" evidence="7">
    <location>
        <begin position="187"/>
        <end position="200"/>
    </location>
</feature>
<dbReference type="FunFam" id="3.30.70.580:FF:000002">
    <property type="entry name" value="tRNA pseudouridine synthase"/>
    <property type="match status" value="1"/>
</dbReference>
<dbReference type="Gene3D" id="3.30.70.660">
    <property type="entry name" value="Pseudouridine synthase I, catalytic domain, C-terminal subdomain"/>
    <property type="match status" value="1"/>
</dbReference>
<feature type="compositionally biased region" description="Basic and acidic residues" evidence="7">
    <location>
        <begin position="357"/>
        <end position="374"/>
    </location>
</feature>
<feature type="compositionally biased region" description="Basic and acidic residues" evidence="7">
    <location>
        <begin position="204"/>
        <end position="213"/>
    </location>
</feature>
<dbReference type="Pfam" id="PF01416">
    <property type="entry name" value="PseudoU_synth_1"/>
    <property type="match status" value="1"/>
</dbReference>
<feature type="compositionally biased region" description="Basic and acidic residues" evidence="7">
    <location>
        <begin position="738"/>
        <end position="747"/>
    </location>
</feature>
<feature type="active site" description="Nucleophile" evidence="5">
    <location>
        <position position="456"/>
    </location>
</feature>
<feature type="compositionally biased region" description="Low complexity" evidence="7">
    <location>
        <begin position="840"/>
        <end position="864"/>
    </location>
</feature>
<feature type="domain" description="Pseudouridine synthase I TruA alpha/beta" evidence="8">
    <location>
        <begin position="601"/>
        <end position="702"/>
    </location>
</feature>
<evidence type="ECO:0000256" key="1">
    <source>
        <dbReference type="ARBA" id="ARBA00009375"/>
    </source>
</evidence>
<feature type="compositionally biased region" description="Low complexity" evidence="7">
    <location>
        <begin position="306"/>
        <end position="325"/>
    </location>
</feature>
<feature type="region of interest" description="Disordered" evidence="7">
    <location>
        <begin position="1"/>
        <end position="105"/>
    </location>
</feature>
<evidence type="ECO:0000313" key="9">
    <source>
        <dbReference type="EMBL" id="SPO41999.1"/>
    </source>
</evidence>
<keyword evidence="2" id="KW-0819">tRNA processing</keyword>
<feature type="region of interest" description="Disordered" evidence="7">
    <location>
        <begin position="817"/>
        <end position="887"/>
    </location>
</feature>
<feature type="compositionally biased region" description="Gly residues" evidence="7">
    <location>
        <begin position="818"/>
        <end position="827"/>
    </location>
</feature>
<evidence type="ECO:0000256" key="7">
    <source>
        <dbReference type="SAM" id="MobiDB-lite"/>
    </source>
</evidence>
<dbReference type="AlphaFoldDB" id="A0A5C3FF42"/>
<feature type="compositionally biased region" description="Basic and acidic residues" evidence="7">
    <location>
        <begin position="60"/>
        <end position="69"/>
    </location>
</feature>
<feature type="region of interest" description="Disordered" evidence="7">
    <location>
        <begin position="274"/>
        <end position="388"/>
    </location>
</feature>
<accession>A0A5C3FF42</accession>
<feature type="region of interest" description="Disordered" evidence="7">
    <location>
        <begin position="728"/>
        <end position="747"/>
    </location>
</feature>
<protein>
    <submittedName>
        <fullName evidence="9">Related to PUS1 - pseudouridine synthase 1</fullName>
    </submittedName>
</protein>
<dbReference type="OrthoDB" id="10256309at2759"/>
<reference evidence="9 10" key="1">
    <citation type="submission" date="2018-03" db="EMBL/GenBank/DDBJ databases">
        <authorList>
            <person name="Guldener U."/>
        </authorList>
    </citation>
    <scope>NUCLEOTIDE SEQUENCE [LARGE SCALE GENOMIC DNA]</scope>
    <source>
        <strain evidence="9 10">DAOM196992</strain>
    </source>
</reference>
<dbReference type="GO" id="GO:0003723">
    <property type="term" value="F:RNA binding"/>
    <property type="evidence" value="ECO:0007669"/>
    <property type="project" value="InterPro"/>
</dbReference>